<evidence type="ECO:0000313" key="4">
    <source>
        <dbReference type="Proteomes" id="UP000075880"/>
    </source>
</evidence>
<dbReference type="EnsemblMetazoa" id="AATE020987-RA">
    <property type="protein sequence ID" value="AATE020987-PA.1"/>
    <property type="gene ID" value="AATE020987"/>
</dbReference>
<sequence length="172" mass="18959">MFVNNGSLVVVLMLACVATTFAHPGIAGEKQDVSAKEHVSHDAPQGRFLEPAFFGVRKKKFTIGTGGIGTFFRVWRNCIDEGKSLATIESDEEQRAIERLVAHQETTYWIAATNLGSSTPALTWITIDLPVKTTPLTFSPGMDTCVSVDPLGAWINNDCLEEELPYLCEEYF</sequence>
<name>A0A182JMS1_ANOAO</name>
<dbReference type="EnsemblMetazoa" id="ENSAATROPT005002">
    <property type="protein sequence ID" value="ENSAATROPP004733"/>
    <property type="gene ID" value="ENSAATROPG003980"/>
</dbReference>
<accession>A0A182JMS1</accession>
<keyword evidence="1" id="KW-0732">Signal</keyword>
<keyword evidence="4" id="KW-1185">Reference proteome</keyword>
<dbReference type="Pfam" id="PF00059">
    <property type="entry name" value="Lectin_C"/>
    <property type="match status" value="1"/>
</dbReference>
<feature type="signal peptide" evidence="1">
    <location>
        <begin position="1"/>
        <end position="22"/>
    </location>
</feature>
<dbReference type="OrthoDB" id="10255512at2759"/>
<protein>
    <recommendedName>
        <fullName evidence="2">C-type lectin domain-containing protein</fullName>
    </recommendedName>
</protein>
<dbReference type="Gene3D" id="3.10.100.10">
    <property type="entry name" value="Mannose-Binding Protein A, subunit A"/>
    <property type="match status" value="1"/>
</dbReference>
<feature type="chain" id="PRO_5044551135" description="C-type lectin domain-containing protein" evidence="1">
    <location>
        <begin position="23"/>
        <end position="172"/>
    </location>
</feature>
<dbReference type="Proteomes" id="UP000075880">
    <property type="component" value="Unassembled WGS sequence"/>
</dbReference>
<evidence type="ECO:0000313" key="3">
    <source>
        <dbReference type="EnsemblMetazoa" id="AATE020987-PA.1"/>
    </source>
</evidence>
<dbReference type="VEuPathDB" id="VectorBase:AATE020987"/>
<dbReference type="SMART" id="SM00034">
    <property type="entry name" value="CLECT"/>
    <property type="match status" value="1"/>
</dbReference>
<dbReference type="InterPro" id="IPR001304">
    <property type="entry name" value="C-type_lectin-like"/>
</dbReference>
<dbReference type="SUPFAM" id="SSF56436">
    <property type="entry name" value="C-type lectin-like"/>
    <property type="match status" value="1"/>
</dbReference>
<dbReference type="AlphaFoldDB" id="A0A182JMS1"/>
<reference evidence="4" key="1">
    <citation type="submission" date="2021-09" db="EMBL/GenBank/DDBJ databases">
        <authorList>
            <consortium name="Infravec"/>
            <person name="Campbell I L."/>
            <person name="Maslen G."/>
            <person name="Yates A."/>
        </authorList>
    </citation>
    <scope>NUCLEOTIDE SEQUENCE [LARGE SCALE GENOMIC DNA]</scope>
    <source>
        <strain evidence="4">Infravec2 EBRE</strain>
    </source>
</reference>
<evidence type="ECO:0000256" key="1">
    <source>
        <dbReference type="SAM" id="SignalP"/>
    </source>
</evidence>
<dbReference type="STRING" id="41427.A0A182JMS1"/>
<evidence type="ECO:0000259" key="2">
    <source>
        <dbReference type="PROSITE" id="PS50041"/>
    </source>
</evidence>
<dbReference type="InterPro" id="IPR016187">
    <property type="entry name" value="CTDL_fold"/>
</dbReference>
<dbReference type="InterPro" id="IPR016186">
    <property type="entry name" value="C-type_lectin-like/link_sf"/>
</dbReference>
<reference evidence="3" key="2">
    <citation type="submission" date="2022-08" db="UniProtKB">
        <authorList>
            <consortium name="EnsemblMetazoa"/>
        </authorList>
    </citation>
    <scope>IDENTIFICATION</scope>
    <source>
        <strain evidence="3">EBRO</strain>
    </source>
</reference>
<proteinExistence type="predicted"/>
<feature type="domain" description="C-type lectin" evidence="2">
    <location>
        <begin position="78"/>
        <end position="159"/>
    </location>
</feature>
<organism evidence="3">
    <name type="scientific">Anopheles atroparvus</name>
    <name type="common">European mosquito</name>
    <dbReference type="NCBI Taxonomy" id="41427"/>
    <lineage>
        <taxon>Eukaryota</taxon>
        <taxon>Metazoa</taxon>
        <taxon>Ecdysozoa</taxon>
        <taxon>Arthropoda</taxon>
        <taxon>Hexapoda</taxon>
        <taxon>Insecta</taxon>
        <taxon>Pterygota</taxon>
        <taxon>Neoptera</taxon>
        <taxon>Endopterygota</taxon>
        <taxon>Diptera</taxon>
        <taxon>Nematocera</taxon>
        <taxon>Culicoidea</taxon>
        <taxon>Culicidae</taxon>
        <taxon>Anophelinae</taxon>
        <taxon>Anopheles</taxon>
    </lineage>
</organism>
<dbReference type="CDD" id="cd00037">
    <property type="entry name" value="CLECT"/>
    <property type="match status" value="1"/>
</dbReference>
<dbReference type="PROSITE" id="PS50041">
    <property type="entry name" value="C_TYPE_LECTIN_2"/>
    <property type="match status" value="1"/>
</dbReference>